<accession>A0A5X8MRH0</accession>
<dbReference type="AlphaFoldDB" id="A0A5X8MRH0"/>
<name>A0A5X8MRH0_SALET</name>
<organism evidence="1">
    <name type="scientific">Salmonella enterica subsp. enterica serovar Agbeni</name>
    <dbReference type="NCBI Taxonomy" id="1967642"/>
    <lineage>
        <taxon>Bacteria</taxon>
        <taxon>Pseudomonadati</taxon>
        <taxon>Pseudomonadota</taxon>
        <taxon>Gammaproteobacteria</taxon>
        <taxon>Enterobacterales</taxon>
        <taxon>Enterobacteriaceae</taxon>
        <taxon>Salmonella</taxon>
    </lineage>
</organism>
<gene>
    <name evidence="1" type="ORF">EUV16_19470</name>
</gene>
<sequence>MSEKQPKIIANGLSNEELYKWFKSKVTANLDLKVALAEKQSLMQAINEIDVKIKLLTARASLEVIDS</sequence>
<evidence type="ECO:0000313" key="1">
    <source>
        <dbReference type="EMBL" id="ECB0428843.1"/>
    </source>
</evidence>
<reference evidence="1" key="1">
    <citation type="submission" date="2019-01" db="EMBL/GenBank/DDBJ databases">
        <authorList>
            <person name="Ashton P.M."/>
            <person name="Dallman T."/>
            <person name="Nair S."/>
            <person name="De Pinna E."/>
            <person name="Peters T."/>
            <person name="Grant K."/>
        </authorList>
    </citation>
    <scope>NUCLEOTIDE SEQUENCE</scope>
    <source>
        <strain evidence="1">559803</strain>
    </source>
</reference>
<protein>
    <submittedName>
        <fullName evidence="1">Uncharacterized protein</fullName>
    </submittedName>
</protein>
<comment type="caution">
    <text evidence="1">The sequence shown here is derived from an EMBL/GenBank/DDBJ whole genome shotgun (WGS) entry which is preliminary data.</text>
</comment>
<proteinExistence type="predicted"/>
<dbReference type="EMBL" id="AAHWHN010000021">
    <property type="protein sequence ID" value="ECB0428843.1"/>
    <property type="molecule type" value="Genomic_DNA"/>
</dbReference>